<dbReference type="AlphaFoldDB" id="A0A8T8K430"/>
<dbReference type="SUPFAM" id="SSF48498">
    <property type="entry name" value="Tetracyclin repressor-like, C-terminal domain"/>
    <property type="match status" value="1"/>
</dbReference>
<dbReference type="PANTHER" id="PTHR30328">
    <property type="entry name" value="TRANSCRIPTIONAL REPRESSOR"/>
    <property type="match status" value="1"/>
</dbReference>
<reference evidence="4" key="1">
    <citation type="submission" date="2020-07" db="EMBL/GenBank/DDBJ databases">
        <title>Methanobacterium. sp. MethCan genome.</title>
        <authorList>
            <person name="Postec A."/>
            <person name="Quemeneur M."/>
        </authorList>
    </citation>
    <scope>NUCLEOTIDE SEQUENCE</scope>
    <source>
        <strain evidence="4">MethCAN</strain>
    </source>
</reference>
<feature type="domain" description="HTH tetR-type" evidence="3">
    <location>
        <begin position="12"/>
        <end position="72"/>
    </location>
</feature>
<dbReference type="InterPro" id="IPR001647">
    <property type="entry name" value="HTH_TetR"/>
</dbReference>
<name>A0A8T8K430_9EURY</name>
<dbReference type="Proteomes" id="UP000681041">
    <property type="component" value="Chromosome"/>
</dbReference>
<dbReference type="PROSITE" id="PS50977">
    <property type="entry name" value="HTH_TETR_2"/>
    <property type="match status" value="1"/>
</dbReference>
<keyword evidence="5" id="KW-1185">Reference proteome</keyword>
<dbReference type="Pfam" id="PF00440">
    <property type="entry name" value="TetR_N"/>
    <property type="match status" value="1"/>
</dbReference>
<dbReference type="RefSeq" id="WP_211533624.1">
    <property type="nucleotide sequence ID" value="NZ_CP058560.1"/>
</dbReference>
<accession>A0A8T8K430</accession>
<organism evidence="4 5">
    <name type="scientific">Methanobacterium alkalithermotolerans</name>
    <dbReference type="NCBI Taxonomy" id="2731220"/>
    <lineage>
        <taxon>Archaea</taxon>
        <taxon>Methanobacteriati</taxon>
        <taxon>Methanobacteriota</taxon>
        <taxon>Methanomada group</taxon>
        <taxon>Methanobacteria</taxon>
        <taxon>Methanobacteriales</taxon>
        <taxon>Methanobacteriaceae</taxon>
        <taxon>Methanobacterium</taxon>
    </lineage>
</organism>
<dbReference type="InterPro" id="IPR009057">
    <property type="entry name" value="Homeodomain-like_sf"/>
</dbReference>
<dbReference type="Gene3D" id="1.10.10.60">
    <property type="entry name" value="Homeodomain-like"/>
    <property type="match status" value="1"/>
</dbReference>
<keyword evidence="1 2" id="KW-0238">DNA-binding</keyword>
<dbReference type="InterPro" id="IPR050109">
    <property type="entry name" value="HTH-type_TetR-like_transc_reg"/>
</dbReference>
<dbReference type="InterPro" id="IPR036271">
    <property type="entry name" value="Tet_transcr_reg_TetR-rel_C_sf"/>
</dbReference>
<dbReference type="OrthoDB" id="135877at2157"/>
<dbReference type="GeneID" id="64819553"/>
<dbReference type="PRINTS" id="PR00455">
    <property type="entry name" value="HTHTETR"/>
</dbReference>
<dbReference type="EMBL" id="CP058560">
    <property type="protein sequence ID" value="QUH22679.1"/>
    <property type="molecule type" value="Genomic_DNA"/>
</dbReference>
<dbReference type="PANTHER" id="PTHR30328:SF54">
    <property type="entry name" value="HTH-TYPE TRANSCRIPTIONAL REPRESSOR SCO4008"/>
    <property type="match status" value="1"/>
</dbReference>
<evidence type="ECO:0000313" key="5">
    <source>
        <dbReference type="Proteomes" id="UP000681041"/>
    </source>
</evidence>
<dbReference type="SUPFAM" id="SSF46689">
    <property type="entry name" value="Homeodomain-like"/>
    <property type="match status" value="1"/>
</dbReference>
<feature type="DNA-binding region" description="H-T-H motif" evidence="2">
    <location>
        <begin position="35"/>
        <end position="54"/>
    </location>
</feature>
<sequence length="218" mass="25590">MSMTEWKKRERQERQNDIINAARKILANKDFSEVSMDEIAREIGLGKSTLYLYFKNKESLYFAIVLRGIRIWVEMVKEEMKKGKRGVEKFSLYLNANQKFSKEYPDYFRLLYSPTSIKKQFDKNKMNSSTEFQEVRSLFKDLMNRGIEALKQGIDEGQIRAEVDPVETIILISVIYNGMANMGDWSKEILENRGIDEQKFSADVAEIFSQHLIKIEKK</sequence>
<evidence type="ECO:0000313" key="4">
    <source>
        <dbReference type="EMBL" id="QUH22679.1"/>
    </source>
</evidence>
<evidence type="ECO:0000256" key="1">
    <source>
        <dbReference type="ARBA" id="ARBA00023125"/>
    </source>
</evidence>
<dbReference type="Gene3D" id="1.10.357.10">
    <property type="entry name" value="Tetracycline Repressor, domain 2"/>
    <property type="match status" value="1"/>
</dbReference>
<gene>
    <name evidence="4" type="ORF">HYG87_02275</name>
</gene>
<dbReference type="KEGG" id="meme:HYG87_02275"/>
<protein>
    <submittedName>
        <fullName evidence="4">TetR/AcrR family transcriptional regulator</fullName>
    </submittedName>
</protein>
<proteinExistence type="predicted"/>
<dbReference type="GO" id="GO:0003677">
    <property type="term" value="F:DNA binding"/>
    <property type="evidence" value="ECO:0007669"/>
    <property type="project" value="UniProtKB-UniRule"/>
</dbReference>
<evidence type="ECO:0000256" key="2">
    <source>
        <dbReference type="PROSITE-ProRule" id="PRU00335"/>
    </source>
</evidence>
<evidence type="ECO:0000259" key="3">
    <source>
        <dbReference type="PROSITE" id="PS50977"/>
    </source>
</evidence>